<protein>
    <submittedName>
        <fullName evidence="1">Uncharacterized protein</fullName>
    </submittedName>
</protein>
<accession>A0A3P7LRD5</accession>
<keyword evidence="2" id="KW-1185">Reference proteome</keyword>
<reference evidence="1 2" key="1">
    <citation type="submission" date="2018-11" db="EMBL/GenBank/DDBJ databases">
        <authorList>
            <consortium name="Pathogen Informatics"/>
        </authorList>
    </citation>
    <scope>NUCLEOTIDE SEQUENCE [LARGE SCALE GENOMIC DNA]</scope>
</reference>
<evidence type="ECO:0000313" key="1">
    <source>
        <dbReference type="EMBL" id="VDN14227.1"/>
    </source>
</evidence>
<dbReference type="OrthoDB" id="6235640at2759"/>
<name>A0A3P7LRD5_DIBLA</name>
<dbReference type="Gene3D" id="2.30.30.40">
    <property type="entry name" value="SH3 Domains"/>
    <property type="match status" value="1"/>
</dbReference>
<dbReference type="AlphaFoldDB" id="A0A3P7LRD5"/>
<proteinExistence type="predicted"/>
<evidence type="ECO:0000313" key="2">
    <source>
        <dbReference type="Proteomes" id="UP000281553"/>
    </source>
</evidence>
<dbReference type="Proteomes" id="UP000281553">
    <property type="component" value="Unassembled WGS sequence"/>
</dbReference>
<sequence>MTKADAALRILGTPVALKLELRRNTTKYVSFLDERLGPGDDFYVRAAFSLSPLSEAVGYGAEERVPALPITCGDIFHVTDSLYNGSFSSWLNYAKKQQGGQIRVFIRHIFSFLVEVNVRIPGPTRQPEYLKAG</sequence>
<dbReference type="EMBL" id="UYRU01058641">
    <property type="protein sequence ID" value="VDN14227.1"/>
    <property type="molecule type" value="Genomic_DNA"/>
</dbReference>
<gene>
    <name evidence="1" type="ORF">DILT_LOCUS10058</name>
</gene>
<organism evidence="1 2">
    <name type="scientific">Dibothriocephalus latus</name>
    <name type="common">Fish tapeworm</name>
    <name type="synonym">Diphyllobothrium latum</name>
    <dbReference type="NCBI Taxonomy" id="60516"/>
    <lineage>
        <taxon>Eukaryota</taxon>
        <taxon>Metazoa</taxon>
        <taxon>Spiralia</taxon>
        <taxon>Lophotrochozoa</taxon>
        <taxon>Platyhelminthes</taxon>
        <taxon>Cestoda</taxon>
        <taxon>Eucestoda</taxon>
        <taxon>Diphyllobothriidea</taxon>
        <taxon>Diphyllobothriidae</taxon>
        <taxon>Dibothriocephalus</taxon>
    </lineage>
</organism>